<dbReference type="InterPro" id="IPR036565">
    <property type="entry name" value="Mur-like_cat_sf"/>
</dbReference>
<proteinExistence type="inferred from homology"/>
<feature type="binding site" evidence="7">
    <location>
        <position position="460"/>
    </location>
    <ligand>
        <name>meso-2,6-diaminopimelate</name>
        <dbReference type="ChEBI" id="CHEBI:57791"/>
    </ligand>
</feature>
<feature type="short sequence motif" description="Meso-diaminopimelate recognition motif" evidence="7">
    <location>
        <begin position="403"/>
        <end position="406"/>
    </location>
</feature>
<comment type="caution">
    <text evidence="7">Lacks conserved residue(s) required for the propagation of feature annotation.</text>
</comment>
<dbReference type="Gene3D" id="3.40.1390.10">
    <property type="entry name" value="MurE/MurF, N-terminal domain"/>
    <property type="match status" value="1"/>
</dbReference>
<dbReference type="Pfam" id="PF08245">
    <property type="entry name" value="Mur_ligase_M"/>
    <property type="match status" value="1"/>
</dbReference>
<feature type="binding site" evidence="7">
    <location>
        <begin position="154"/>
        <end position="155"/>
    </location>
    <ligand>
        <name>UDP-N-acetyl-alpha-D-muramoyl-L-alanyl-D-glutamate</name>
        <dbReference type="ChEBI" id="CHEBI:83900"/>
    </ligand>
</feature>
<dbReference type="NCBIfam" id="TIGR01085">
    <property type="entry name" value="murE"/>
    <property type="match status" value="1"/>
</dbReference>
<keyword evidence="7" id="KW-0067">ATP-binding</keyword>
<keyword evidence="6 7" id="KW-0961">Cell wall biogenesis/degradation</keyword>
<dbReference type="HAMAP" id="MF_00208">
    <property type="entry name" value="MurE"/>
    <property type="match status" value="1"/>
</dbReference>
<name>A0A967EEZ9_9FLAO</name>
<evidence type="ECO:0000256" key="5">
    <source>
        <dbReference type="ARBA" id="ARBA00023306"/>
    </source>
</evidence>
<keyword evidence="7 12" id="KW-0436">Ligase</keyword>
<feature type="binding site" evidence="7">
    <location>
        <begin position="403"/>
        <end position="406"/>
    </location>
    <ligand>
        <name>meso-2,6-diaminopimelate</name>
        <dbReference type="ChEBI" id="CHEBI:57791"/>
    </ligand>
</feature>
<keyword evidence="7" id="KW-0963">Cytoplasm</keyword>
<feature type="domain" description="Mur ligase central" evidence="11">
    <location>
        <begin position="110"/>
        <end position="305"/>
    </location>
</feature>
<protein>
    <recommendedName>
        <fullName evidence="7">UDP-N-acetylmuramoyl-L-alanyl-D-glutamate--2,6-diaminopimelate ligase</fullName>
        <ecNumber evidence="7">6.3.2.13</ecNumber>
    </recommendedName>
    <alternativeName>
        <fullName evidence="7">Meso-A2pm-adding enzyme</fullName>
    </alternativeName>
    <alternativeName>
        <fullName evidence="7">Meso-diaminopimelate-adding enzyme</fullName>
    </alternativeName>
    <alternativeName>
        <fullName evidence="7">UDP-MurNAc-L-Ala-D-Glu:meso-diaminopimelate ligase</fullName>
    </alternativeName>
    <alternativeName>
        <fullName evidence="7">UDP-MurNAc-tripeptide synthetase</fullName>
    </alternativeName>
    <alternativeName>
        <fullName evidence="7">UDP-N-acetylmuramyl-tripeptide synthetase</fullName>
    </alternativeName>
</protein>
<feature type="domain" description="Mur ligase C-terminal" evidence="10">
    <location>
        <begin position="328"/>
        <end position="458"/>
    </location>
</feature>
<accession>A0A967EEZ9</accession>
<dbReference type="Proteomes" id="UP000707206">
    <property type="component" value="Unassembled WGS sequence"/>
</dbReference>
<dbReference type="InterPro" id="IPR036615">
    <property type="entry name" value="Mur_ligase_C_dom_sf"/>
</dbReference>
<comment type="function">
    <text evidence="7">Catalyzes the addition of meso-diaminopimelic acid to the nucleotide precursor UDP-N-acetylmuramoyl-L-alanyl-D-glutamate (UMAG) in the biosynthesis of bacterial cell-wall peptidoglycan.</text>
</comment>
<organism evidence="12 13">
    <name type="scientific">Pelagihabitans pacificus</name>
    <dbReference type="NCBI Taxonomy" id="2696054"/>
    <lineage>
        <taxon>Bacteria</taxon>
        <taxon>Pseudomonadati</taxon>
        <taxon>Bacteroidota</taxon>
        <taxon>Flavobacteriia</taxon>
        <taxon>Flavobacteriales</taxon>
        <taxon>Flavobacteriaceae</taxon>
        <taxon>Pelagihabitans</taxon>
    </lineage>
</organism>
<evidence type="ECO:0000259" key="9">
    <source>
        <dbReference type="Pfam" id="PF01225"/>
    </source>
</evidence>
<dbReference type="PANTHER" id="PTHR23135:SF4">
    <property type="entry name" value="UDP-N-ACETYLMURAMOYL-L-ALANYL-D-GLUTAMATE--2,6-DIAMINOPIMELATE LIGASE MURE HOMOLOG, CHLOROPLASTIC"/>
    <property type="match status" value="1"/>
</dbReference>
<dbReference type="SUPFAM" id="SSF53244">
    <property type="entry name" value="MurD-like peptide ligases, peptide-binding domain"/>
    <property type="match status" value="1"/>
</dbReference>
<evidence type="ECO:0000256" key="4">
    <source>
        <dbReference type="ARBA" id="ARBA00022984"/>
    </source>
</evidence>
<dbReference type="GO" id="GO:0008360">
    <property type="term" value="P:regulation of cell shape"/>
    <property type="evidence" value="ECO:0007669"/>
    <property type="project" value="UniProtKB-KW"/>
</dbReference>
<dbReference type="EMBL" id="VIKU02000005">
    <property type="protein sequence ID" value="NHF60888.1"/>
    <property type="molecule type" value="Genomic_DNA"/>
</dbReference>
<evidence type="ECO:0000256" key="6">
    <source>
        <dbReference type="ARBA" id="ARBA00023316"/>
    </source>
</evidence>
<evidence type="ECO:0000259" key="10">
    <source>
        <dbReference type="Pfam" id="PF02875"/>
    </source>
</evidence>
<feature type="binding site" evidence="7">
    <location>
        <position position="379"/>
    </location>
    <ligand>
        <name>meso-2,6-diaminopimelate</name>
        <dbReference type="ChEBI" id="CHEBI:57791"/>
    </ligand>
</feature>
<feature type="binding site" evidence="7">
    <location>
        <position position="31"/>
    </location>
    <ligand>
        <name>UDP-N-acetyl-alpha-D-muramoyl-L-alanyl-D-glutamate</name>
        <dbReference type="ChEBI" id="CHEBI:83900"/>
    </ligand>
</feature>
<reference evidence="12" key="2">
    <citation type="submission" date="2020-03" db="EMBL/GenBank/DDBJ databases">
        <title>Flavobacteriaceae bacterium strain TP-CH-4, a member of the family Flavobacteriaceae isolated from a deep-sea seamount.</title>
        <authorList>
            <person name="Zhang D.-C."/>
        </authorList>
    </citation>
    <scope>NUCLEOTIDE SEQUENCE</scope>
    <source>
        <strain evidence="12">TP-CH-4</strain>
    </source>
</reference>
<feature type="domain" description="Mur ligase N-terminal catalytic" evidence="9">
    <location>
        <begin position="25"/>
        <end position="98"/>
    </location>
</feature>
<dbReference type="AlphaFoldDB" id="A0A967EEZ9"/>
<dbReference type="GO" id="GO:0009252">
    <property type="term" value="P:peptidoglycan biosynthetic process"/>
    <property type="evidence" value="ECO:0007669"/>
    <property type="project" value="UniProtKB-UniRule"/>
</dbReference>
<dbReference type="InterPro" id="IPR004101">
    <property type="entry name" value="Mur_ligase_C"/>
</dbReference>
<evidence type="ECO:0000256" key="7">
    <source>
        <dbReference type="HAMAP-Rule" id="MF_00208"/>
    </source>
</evidence>
<comment type="subcellular location">
    <subcellularLocation>
        <location evidence="7 8">Cytoplasm</location>
    </subcellularLocation>
</comment>
<dbReference type="SUPFAM" id="SSF53623">
    <property type="entry name" value="MurD-like peptide ligases, catalytic domain"/>
    <property type="match status" value="1"/>
</dbReference>
<keyword evidence="4 7" id="KW-0573">Peptidoglycan synthesis</keyword>
<dbReference type="Gene3D" id="3.40.1190.10">
    <property type="entry name" value="Mur-like, catalytic domain"/>
    <property type="match status" value="1"/>
</dbReference>
<sequence length="487" mass="54476">MKSLKDILYGVGLTAVTGTTNTMVNSICFDSRKVGMDDVFVAIKGIQTDGHRYIDQAIASGAKAIICEVIPERLVNEVTYVEVKDGNTALAVMASNFYDTPSKNLKLVGVTGTNGKTTISSLLYQLFKKAGYKVGLISTIKIMVDNKEYPTTHTTPDALTINEHLHLMNAVGVEYCFMEVSSHGIHQKRTKGLVFEGAIFTNLSHDHLDYHKTFAEYRDTKKILFDELPKKAFALTNIDDKNGLVMLQNTHARKYTYALKNYADYRCQILESQFDGQLLKINEHELWTKLIGHFNAYNILAIYATAELLGQEKFETLRLLSELDNVDGRFQYFVSKERITAIVDYAHTPDALKNVLETIGTLRTGNENVITVVGCGGDRDRSKRPVMGHIASEMSNRAIFTSDNPRTESPSAIIEEMEAGVEPQNKKKVLSIENRRQAIKAACQMAVAHDIILVAGKGHETYQETKGTRIDFDDFKIVKELLEALEK</sequence>
<dbReference type="EC" id="6.3.2.13" evidence="7"/>
<comment type="PTM">
    <text evidence="7">Carboxylation is probably crucial for Mg(2+) binding and, consequently, for the gamma-phosphate positioning of ATP.</text>
</comment>
<dbReference type="GO" id="GO:0008765">
    <property type="term" value="F:UDP-N-acetylmuramoylalanyl-D-glutamate-2,6-diaminopimelate ligase activity"/>
    <property type="evidence" value="ECO:0007669"/>
    <property type="project" value="UniProtKB-UniRule"/>
</dbReference>
<dbReference type="InterPro" id="IPR005761">
    <property type="entry name" value="UDP-N-AcMur-Glu-dNH2Pim_ligase"/>
</dbReference>
<evidence type="ECO:0000313" key="13">
    <source>
        <dbReference type="Proteomes" id="UP000707206"/>
    </source>
</evidence>
<comment type="pathway">
    <text evidence="7 8">Cell wall biogenesis; peptidoglycan biosynthesis.</text>
</comment>
<dbReference type="Pfam" id="PF01225">
    <property type="entry name" value="Mur_ligase"/>
    <property type="match status" value="1"/>
</dbReference>
<evidence type="ECO:0000256" key="1">
    <source>
        <dbReference type="ARBA" id="ARBA00005898"/>
    </source>
</evidence>
<keyword evidence="3 7" id="KW-0133">Cell shape</keyword>
<keyword evidence="7" id="KW-0460">Magnesium</keyword>
<dbReference type="GO" id="GO:0005737">
    <property type="term" value="C:cytoplasm"/>
    <property type="evidence" value="ECO:0007669"/>
    <property type="project" value="UniProtKB-SubCell"/>
</dbReference>
<gene>
    <name evidence="7" type="primary">murE</name>
    <name evidence="12" type="ORF">FK220_016160</name>
</gene>
<feature type="binding site" evidence="7">
    <location>
        <position position="456"/>
    </location>
    <ligand>
        <name>meso-2,6-diaminopimelate</name>
        <dbReference type="ChEBI" id="CHEBI:57791"/>
    </ligand>
</feature>
<feature type="modified residue" description="N6-carboxylysine" evidence="7">
    <location>
        <position position="221"/>
    </location>
</feature>
<dbReference type="InterPro" id="IPR000713">
    <property type="entry name" value="Mur_ligase_N"/>
</dbReference>
<keyword evidence="7" id="KW-0547">Nucleotide-binding</keyword>
<comment type="caution">
    <text evidence="12">The sequence shown here is derived from an EMBL/GenBank/DDBJ whole genome shotgun (WGS) entry which is preliminary data.</text>
</comment>
<comment type="catalytic activity">
    <reaction evidence="7">
        <text>UDP-N-acetyl-alpha-D-muramoyl-L-alanyl-D-glutamate + meso-2,6-diaminopimelate + ATP = UDP-N-acetyl-alpha-D-muramoyl-L-alanyl-gamma-D-glutamyl-meso-2,6-diaminopimelate + ADP + phosphate + H(+)</text>
        <dbReference type="Rhea" id="RHEA:23676"/>
        <dbReference type="ChEBI" id="CHEBI:15378"/>
        <dbReference type="ChEBI" id="CHEBI:30616"/>
        <dbReference type="ChEBI" id="CHEBI:43474"/>
        <dbReference type="ChEBI" id="CHEBI:57791"/>
        <dbReference type="ChEBI" id="CHEBI:83900"/>
        <dbReference type="ChEBI" id="CHEBI:83905"/>
        <dbReference type="ChEBI" id="CHEBI:456216"/>
        <dbReference type="EC" id="6.3.2.13"/>
    </reaction>
</comment>
<keyword evidence="5 7" id="KW-0131">Cell cycle</keyword>
<dbReference type="InterPro" id="IPR035911">
    <property type="entry name" value="MurE/MurF_N"/>
</dbReference>
<dbReference type="SUPFAM" id="SSF63418">
    <property type="entry name" value="MurE/MurF N-terminal domain"/>
    <property type="match status" value="1"/>
</dbReference>
<dbReference type="Gene3D" id="3.90.190.20">
    <property type="entry name" value="Mur ligase, C-terminal domain"/>
    <property type="match status" value="1"/>
</dbReference>
<evidence type="ECO:0000256" key="8">
    <source>
        <dbReference type="RuleBase" id="RU004135"/>
    </source>
</evidence>
<evidence type="ECO:0000259" key="11">
    <source>
        <dbReference type="Pfam" id="PF08245"/>
    </source>
</evidence>
<feature type="binding site" evidence="7">
    <location>
        <begin position="112"/>
        <end position="118"/>
    </location>
    <ligand>
        <name>ATP</name>
        <dbReference type="ChEBI" id="CHEBI:30616"/>
    </ligand>
</feature>
<dbReference type="NCBIfam" id="NF001126">
    <property type="entry name" value="PRK00139.1-4"/>
    <property type="match status" value="1"/>
</dbReference>
<dbReference type="Pfam" id="PF02875">
    <property type="entry name" value="Mur_ligase_C"/>
    <property type="match status" value="1"/>
</dbReference>
<dbReference type="PANTHER" id="PTHR23135">
    <property type="entry name" value="MUR LIGASE FAMILY MEMBER"/>
    <property type="match status" value="1"/>
</dbReference>
<dbReference type="GO" id="GO:0005524">
    <property type="term" value="F:ATP binding"/>
    <property type="evidence" value="ECO:0007669"/>
    <property type="project" value="UniProtKB-UniRule"/>
</dbReference>
<evidence type="ECO:0000256" key="2">
    <source>
        <dbReference type="ARBA" id="ARBA00022618"/>
    </source>
</evidence>
<keyword evidence="13" id="KW-1185">Reference proteome</keyword>
<comment type="cofactor">
    <cofactor evidence="7">
        <name>Mg(2+)</name>
        <dbReference type="ChEBI" id="CHEBI:18420"/>
    </cofactor>
</comment>
<evidence type="ECO:0000256" key="3">
    <source>
        <dbReference type="ARBA" id="ARBA00022960"/>
    </source>
</evidence>
<dbReference type="InterPro" id="IPR013221">
    <property type="entry name" value="Mur_ligase_cen"/>
</dbReference>
<keyword evidence="2 7" id="KW-0132">Cell division</keyword>
<dbReference type="GO" id="GO:0071555">
    <property type="term" value="P:cell wall organization"/>
    <property type="evidence" value="ECO:0007669"/>
    <property type="project" value="UniProtKB-KW"/>
</dbReference>
<reference evidence="12" key="1">
    <citation type="submission" date="2019-07" db="EMBL/GenBank/DDBJ databases">
        <authorList>
            <person name="De-Chao Zhang Q."/>
        </authorList>
    </citation>
    <scope>NUCLEOTIDE SEQUENCE</scope>
    <source>
        <strain evidence="12">TP-CH-4</strain>
    </source>
</reference>
<dbReference type="RefSeq" id="WP_152575382.1">
    <property type="nucleotide sequence ID" value="NZ_VIKU02000005.1"/>
</dbReference>
<feature type="binding site" evidence="7">
    <location>
        <position position="189"/>
    </location>
    <ligand>
        <name>UDP-N-acetyl-alpha-D-muramoyl-L-alanyl-D-glutamate</name>
        <dbReference type="ChEBI" id="CHEBI:83900"/>
    </ligand>
</feature>
<feature type="binding site" evidence="7">
    <location>
        <position position="181"/>
    </location>
    <ligand>
        <name>UDP-N-acetyl-alpha-D-muramoyl-L-alanyl-D-glutamate</name>
        <dbReference type="ChEBI" id="CHEBI:83900"/>
    </ligand>
</feature>
<dbReference type="GO" id="GO:0000287">
    <property type="term" value="F:magnesium ion binding"/>
    <property type="evidence" value="ECO:0007669"/>
    <property type="project" value="UniProtKB-UniRule"/>
</dbReference>
<comment type="similarity">
    <text evidence="1 7">Belongs to the MurCDEF family. MurE subfamily.</text>
</comment>
<evidence type="ECO:0000313" key="12">
    <source>
        <dbReference type="EMBL" id="NHF60888.1"/>
    </source>
</evidence>
<feature type="binding site" evidence="7">
    <location>
        <position position="187"/>
    </location>
    <ligand>
        <name>UDP-N-acetyl-alpha-D-muramoyl-L-alanyl-D-glutamate</name>
        <dbReference type="ChEBI" id="CHEBI:83900"/>
    </ligand>
</feature>
<dbReference type="GO" id="GO:0051301">
    <property type="term" value="P:cell division"/>
    <property type="evidence" value="ECO:0007669"/>
    <property type="project" value="UniProtKB-KW"/>
</dbReference>